<evidence type="ECO:0008006" key="10">
    <source>
        <dbReference type="Google" id="ProtNLM"/>
    </source>
</evidence>
<dbReference type="PRINTS" id="PR00385">
    <property type="entry name" value="P450"/>
</dbReference>
<dbReference type="EMBL" id="JARPOI010000017">
    <property type="protein sequence ID" value="KAJ9139585.1"/>
    <property type="molecule type" value="Genomic_DNA"/>
</dbReference>
<protein>
    <recommendedName>
        <fullName evidence="10">Cytochrome P450</fullName>
    </recommendedName>
</protein>
<dbReference type="InterPro" id="IPR036396">
    <property type="entry name" value="Cyt_P450_sf"/>
</dbReference>
<comment type="similarity">
    <text evidence="1 6">Belongs to the cytochrome P450 family.</text>
</comment>
<dbReference type="CDD" id="cd11072">
    <property type="entry name" value="CYP71-like"/>
    <property type="match status" value="1"/>
</dbReference>
<keyword evidence="7" id="KW-0812">Transmembrane</keyword>
<keyword evidence="9" id="KW-1185">Reference proteome</keyword>
<dbReference type="Proteomes" id="UP001174677">
    <property type="component" value="Chromosome 17"/>
</dbReference>
<keyword evidence="6" id="KW-0503">Monooxygenase</keyword>
<dbReference type="SUPFAM" id="SSF48264">
    <property type="entry name" value="Cytochrome P450"/>
    <property type="match status" value="1"/>
</dbReference>
<keyword evidence="5 6" id="KW-0408">Iron</keyword>
<dbReference type="PANTHER" id="PTHR47955">
    <property type="entry name" value="CYTOCHROME P450 FAMILY 71 PROTEIN"/>
    <property type="match status" value="1"/>
</dbReference>
<keyword evidence="3 6" id="KW-0479">Metal-binding</keyword>
<dbReference type="PRINTS" id="PR00463">
    <property type="entry name" value="EP450I"/>
</dbReference>
<evidence type="ECO:0000256" key="3">
    <source>
        <dbReference type="ARBA" id="ARBA00022723"/>
    </source>
</evidence>
<evidence type="ECO:0000256" key="5">
    <source>
        <dbReference type="ARBA" id="ARBA00023004"/>
    </source>
</evidence>
<proteinExistence type="inferred from homology"/>
<evidence type="ECO:0000256" key="7">
    <source>
        <dbReference type="SAM" id="Phobius"/>
    </source>
</evidence>
<keyword evidence="7" id="KW-0472">Membrane</keyword>
<dbReference type="PROSITE" id="PS00086">
    <property type="entry name" value="CYTOCHROME_P450"/>
    <property type="match status" value="1"/>
</dbReference>
<dbReference type="InterPro" id="IPR001128">
    <property type="entry name" value="Cyt_P450"/>
</dbReference>
<dbReference type="PANTHER" id="PTHR47955:SF8">
    <property type="entry name" value="CYTOCHROME P450 71D11-LIKE"/>
    <property type="match status" value="1"/>
</dbReference>
<name>A0ABQ9KI38_HEVBR</name>
<keyword evidence="2 6" id="KW-0349">Heme</keyword>
<reference evidence="8" key="1">
    <citation type="journal article" date="2023" name="Plant Biotechnol. J.">
        <title>Chromosome-level wild Hevea brasiliensis genome provides new tools for genomic-assisted breeding and valuable loci to elevate rubber yield.</title>
        <authorList>
            <person name="Cheng H."/>
            <person name="Song X."/>
            <person name="Hu Y."/>
            <person name="Wu T."/>
            <person name="Yang Q."/>
            <person name="An Z."/>
            <person name="Feng S."/>
            <person name="Deng Z."/>
            <person name="Wu W."/>
            <person name="Zeng X."/>
            <person name="Tu M."/>
            <person name="Wang X."/>
            <person name="Huang H."/>
        </authorList>
    </citation>
    <scope>NUCLEOTIDE SEQUENCE</scope>
    <source>
        <strain evidence="8">MT/VB/25A 57/8</strain>
    </source>
</reference>
<accession>A0ABQ9KI38</accession>
<evidence type="ECO:0000256" key="2">
    <source>
        <dbReference type="ARBA" id="ARBA00022617"/>
    </source>
</evidence>
<evidence type="ECO:0000256" key="4">
    <source>
        <dbReference type="ARBA" id="ARBA00023002"/>
    </source>
</evidence>
<sequence length="492" mass="54908">MEKQIFSFPVVIAFLPFVLMVLKIWKKSIITNASNNNPPPGPWRLPLIGNIHQLAGCESHHRLTELGKTHGPVMLLQLGQVRAVVISSADTAKLLLKTHELHFVGRPSLLAADIMLYNRTDISFAVYGDYWRQMKKITILELLSAKRVKSFKSVVNEEVSNFVKHVYSKAGSPVNLSKKLSLLGNGIIAITSVGKKFKKQEASLRVVENAIRVAGGFSVADAGVSSTLRRAHREADDMLEEIINERKTNKTEADNILDVLLDIQKRGNLQLPLTTDNIKAIILDMFAGASDTSLVTAEWAMAEMVKNPSIMKKAQEEVRKVFGEKGDMDDSSGHGELKYLKLVIKETLRLHPPVALIPRECGEKSELYGYDIYPKTKVLVNAWAIGRDPNSWNDSENFDPERFLDSSIDFKGNNFEFIPFGAGKRICPGIVMAVAIIEPLLAQLLYHFDWELPSEAKPESLDMSDTFGLVVKRKIDLILIPTPVSLLHMESK</sequence>
<dbReference type="Pfam" id="PF00067">
    <property type="entry name" value="p450"/>
    <property type="match status" value="1"/>
</dbReference>
<dbReference type="InterPro" id="IPR002401">
    <property type="entry name" value="Cyt_P450_E_grp-I"/>
</dbReference>
<evidence type="ECO:0000256" key="6">
    <source>
        <dbReference type="RuleBase" id="RU000461"/>
    </source>
</evidence>
<evidence type="ECO:0000313" key="9">
    <source>
        <dbReference type="Proteomes" id="UP001174677"/>
    </source>
</evidence>
<comment type="caution">
    <text evidence="8">The sequence shown here is derived from an EMBL/GenBank/DDBJ whole genome shotgun (WGS) entry which is preliminary data.</text>
</comment>
<evidence type="ECO:0000256" key="1">
    <source>
        <dbReference type="ARBA" id="ARBA00010617"/>
    </source>
</evidence>
<dbReference type="Gene3D" id="1.10.630.10">
    <property type="entry name" value="Cytochrome P450"/>
    <property type="match status" value="1"/>
</dbReference>
<keyword evidence="7" id="KW-1133">Transmembrane helix</keyword>
<feature type="transmembrane region" description="Helical" evidence="7">
    <location>
        <begin position="6"/>
        <end position="25"/>
    </location>
</feature>
<evidence type="ECO:0000313" key="8">
    <source>
        <dbReference type="EMBL" id="KAJ9139585.1"/>
    </source>
</evidence>
<dbReference type="InterPro" id="IPR017972">
    <property type="entry name" value="Cyt_P450_CS"/>
</dbReference>
<keyword evidence="4 6" id="KW-0560">Oxidoreductase</keyword>
<organism evidence="8 9">
    <name type="scientific">Hevea brasiliensis</name>
    <name type="common">Para rubber tree</name>
    <name type="synonym">Siphonia brasiliensis</name>
    <dbReference type="NCBI Taxonomy" id="3981"/>
    <lineage>
        <taxon>Eukaryota</taxon>
        <taxon>Viridiplantae</taxon>
        <taxon>Streptophyta</taxon>
        <taxon>Embryophyta</taxon>
        <taxon>Tracheophyta</taxon>
        <taxon>Spermatophyta</taxon>
        <taxon>Magnoliopsida</taxon>
        <taxon>eudicotyledons</taxon>
        <taxon>Gunneridae</taxon>
        <taxon>Pentapetalae</taxon>
        <taxon>rosids</taxon>
        <taxon>fabids</taxon>
        <taxon>Malpighiales</taxon>
        <taxon>Euphorbiaceae</taxon>
        <taxon>Crotonoideae</taxon>
        <taxon>Micrandreae</taxon>
        <taxon>Hevea</taxon>
    </lineage>
</organism>
<gene>
    <name evidence="8" type="ORF">P3X46_030309</name>
</gene>